<sequence>MLRTAPRSWIFNKGIDEGLESMRVEAAREEEEQQRELEERAKKLAEIYRAAKSAVSGGFKRDRNWQLLERVGGTDLVGVEFDGNAVFAVSSIQWQITILIDVLLHRKLGRNLQTPVSVCQYLQRLNLIRRDFLYLRETVEQKITQHQEDFRAPWRVVCAYLDFLTEKGIAAHLMKGYTIAPAVGSLWIEASMEIEAARLRVDTAAEQVKRILNEADPTRRSAVTVGGWFSSVDPQSNLTFREALESSEHHVRIERELRAIEAMLDGRSAIPSDALALPIDDLIAAAEEQQAMLELARDSVLKRATSASQI</sequence>
<evidence type="ECO:0000313" key="2">
    <source>
        <dbReference type="EMBL" id="MBP2236345.1"/>
    </source>
</evidence>
<organism evidence="2 3">
    <name type="scientific">Sinorhizobium kostiense</name>
    <dbReference type="NCBI Taxonomy" id="76747"/>
    <lineage>
        <taxon>Bacteria</taxon>
        <taxon>Pseudomonadati</taxon>
        <taxon>Pseudomonadota</taxon>
        <taxon>Alphaproteobacteria</taxon>
        <taxon>Hyphomicrobiales</taxon>
        <taxon>Rhizobiaceae</taxon>
        <taxon>Sinorhizobium/Ensifer group</taxon>
        <taxon>Sinorhizobium</taxon>
    </lineage>
</organism>
<keyword evidence="1" id="KW-0175">Coiled coil</keyword>
<proteinExistence type="predicted"/>
<protein>
    <submittedName>
        <fullName evidence="2">Uncharacterized protein</fullName>
    </submittedName>
</protein>
<feature type="coiled-coil region" evidence="1">
    <location>
        <begin position="19"/>
        <end position="54"/>
    </location>
</feature>
<keyword evidence="3" id="KW-1185">Reference proteome</keyword>
<comment type="caution">
    <text evidence="2">The sequence shown here is derived from an EMBL/GenBank/DDBJ whole genome shotgun (WGS) entry which is preliminary data.</text>
</comment>
<reference evidence="2 3" key="1">
    <citation type="submission" date="2021-03" db="EMBL/GenBank/DDBJ databases">
        <title>Genomic Encyclopedia of Type Strains, Phase IV (KMG-IV): sequencing the most valuable type-strain genomes for metagenomic binning, comparative biology and taxonomic classification.</title>
        <authorList>
            <person name="Goeker M."/>
        </authorList>
    </citation>
    <scope>NUCLEOTIDE SEQUENCE [LARGE SCALE GENOMIC DNA]</scope>
    <source>
        <strain evidence="2 3">DSM 13372</strain>
    </source>
</reference>
<name>A0ABS4R0C9_9HYPH</name>
<evidence type="ECO:0000313" key="3">
    <source>
        <dbReference type="Proteomes" id="UP000730739"/>
    </source>
</evidence>
<dbReference type="Proteomes" id="UP000730739">
    <property type="component" value="Unassembled WGS sequence"/>
</dbReference>
<dbReference type="EMBL" id="JAGILA010000003">
    <property type="protein sequence ID" value="MBP2236345.1"/>
    <property type="molecule type" value="Genomic_DNA"/>
</dbReference>
<dbReference type="RefSeq" id="WP_150852066.1">
    <property type="nucleotide sequence ID" value="NZ_JAGILA010000003.1"/>
</dbReference>
<accession>A0ABS4R0C9</accession>
<gene>
    <name evidence="2" type="ORF">J2Z31_002859</name>
</gene>
<evidence type="ECO:0000256" key="1">
    <source>
        <dbReference type="SAM" id="Coils"/>
    </source>
</evidence>